<dbReference type="PANTHER" id="PTHR35983:SF1">
    <property type="entry name" value="UPF0166 PROTEIN TM_0021"/>
    <property type="match status" value="1"/>
</dbReference>
<accession>A0AA35CR11</accession>
<dbReference type="Gene3D" id="3.30.70.120">
    <property type="match status" value="1"/>
</dbReference>
<keyword evidence="3" id="KW-1185">Reference proteome</keyword>
<evidence type="ECO:0000256" key="1">
    <source>
        <dbReference type="ARBA" id="ARBA00010554"/>
    </source>
</evidence>
<gene>
    <name evidence="2" type="ORF">caldi_34560</name>
</gene>
<dbReference type="Pfam" id="PF02641">
    <property type="entry name" value="DUF190"/>
    <property type="match status" value="1"/>
</dbReference>
<dbReference type="AlphaFoldDB" id="A0AA35CR11"/>
<evidence type="ECO:0000313" key="2">
    <source>
        <dbReference type="EMBL" id="BDG62366.1"/>
    </source>
</evidence>
<dbReference type="KEGG" id="cmic:caldi_34560"/>
<comment type="similarity">
    <text evidence="1">Belongs to the UPF0166 family.</text>
</comment>
<sequence length="124" mass="13902">MKVETQGVLLRMFIGESDQYRGMPLYHAIVLKIRELGMSGATVLRGVEGFGAHSRIHTANILRLSQDLPIVIEVIDTEERIRRLVEYLDRMVPEGLLMTVEGVRIIRYARTPGEGKGTPGQEKG</sequence>
<evidence type="ECO:0000313" key="3">
    <source>
        <dbReference type="Proteomes" id="UP001163687"/>
    </source>
</evidence>
<dbReference type="SUPFAM" id="SSF54913">
    <property type="entry name" value="GlnB-like"/>
    <property type="match status" value="1"/>
</dbReference>
<dbReference type="InterPro" id="IPR015867">
    <property type="entry name" value="N-reg_PII/ATP_PRibTrfase_C"/>
</dbReference>
<dbReference type="RefSeq" id="WP_264842954.1">
    <property type="nucleotide sequence ID" value="NZ_AP025628.1"/>
</dbReference>
<evidence type="ECO:0008006" key="4">
    <source>
        <dbReference type="Google" id="ProtNLM"/>
    </source>
</evidence>
<protein>
    <recommendedName>
        <fullName evidence="4">DUF190 domain-containing protein</fullName>
    </recommendedName>
</protein>
<name>A0AA35CR11_9FIRM</name>
<dbReference type="EMBL" id="AP025628">
    <property type="protein sequence ID" value="BDG62366.1"/>
    <property type="molecule type" value="Genomic_DNA"/>
</dbReference>
<proteinExistence type="inferred from homology"/>
<dbReference type="PANTHER" id="PTHR35983">
    <property type="entry name" value="UPF0166 PROTEIN TM_0021"/>
    <property type="match status" value="1"/>
</dbReference>
<dbReference type="InterPro" id="IPR003793">
    <property type="entry name" value="UPF0166"/>
</dbReference>
<dbReference type="InterPro" id="IPR011322">
    <property type="entry name" value="N-reg_PII-like_a/b"/>
</dbReference>
<dbReference type="Proteomes" id="UP001163687">
    <property type="component" value="Chromosome"/>
</dbReference>
<reference evidence="2" key="1">
    <citation type="submission" date="2022-03" db="EMBL/GenBank/DDBJ databases">
        <title>Complete genome sequence of Caldinitratiruptor microaerophilus.</title>
        <authorList>
            <person name="Mukaiyama R."/>
            <person name="Nishiyama T."/>
            <person name="Ueda K."/>
        </authorList>
    </citation>
    <scope>NUCLEOTIDE SEQUENCE</scope>
    <source>
        <strain evidence="2">JCM 16183</strain>
    </source>
</reference>
<organism evidence="2 3">
    <name type="scientific">Caldinitratiruptor microaerophilus</name>
    <dbReference type="NCBI Taxonomy" id="671077"/>
    <lineage>
        <taxon>Bacteria</taxon>
        <taxon>Bacillati</taxon>
        <taxon>Bacillota</taxon>
        <taxon>Clostridia</taxon>
        <taxon>Eubacteriales</taxon>
        <taxon>Symbiobacteriaceae</taxon>
        <taxon>Caldinitratiruptor</taxon>
    </lineage>
</organism>